<sequence length="867" mass="100132">MSEEGKRCLIPIEDINVVRAVDAVLIPTFLDVKIDITKVVRNGGVERCNEDYALQIVNTSDIPTIEMLGTQFTRLTPIRKDSITRRNGILSNETGKIETYTNSWPKYGSAVHFIPKTGRYFHLLEKGEIACFWTKNVTGKLHDRQYHAFETMQEQLRSDYPHLVRRFKMVALQELPEWTELKASPSELTETMYFSALLKLLHDFIDQNRDVRSIHLWIQGEATFKVMRVMDTKGLANKYGKNQSELSEFFHKEAMTVIEQGTSLSNPINTFLKPFKFANRIMDGDVLLRRDYEFIEFIYALAVKDVTQPEINLDSHWWDFKELKYTTQMFKTFKNEANARSYHTYVVEMMKDWNERFEDDALDHKDDFTLEVIDIDYFLAMSFFSRYTKHRDITDNSVVFWNCSSKTATWLQNCGLKIGCVVIIDDETHRYNMYERSKDNTKQPAAESARTQNIMDLLIWSRNQRDHETGEILPSIKNVSNFYDSLEFAEKFGPIVLSPSASGKSEFVKTMRMTNSLEYHRHHENLEKTSWMAYHNDVTKTPSLSTFRMNLQNRSRSNKPMGLYETAFSTTAILRSMFISPRDLLLRFELSDIKDFDGSDNTFGLGVVEAIEPATSIVDGLRKKLMGEDQTLLNTIESALSMIFTLRQYTPLHTSSNVFLVPITLGEIIVNYTGDWVYAFDFTYGFRAVSVTRSNVRREGNDNAKAVFRDIESLLKRVSNAYELFSRFAHVDHTSTLFFYAKHKIPTPGSAGLTAMSFRTMFRYGRNINAYKLHKKLQTLNASGHAMAALLMPRCIFLTYLSEILFLNASSPFSFPTNEPVREGSFHTKDEYLAAIRFASHAYSLNGSAGRYLEIRLTLFRAICEVI</sequence>
<name>A0A2V0RCD8_9ZZZZ</name>
<dbReference type="EMBL" id="BDQE01000140">
    <property type="protein sequence ID" value="GBH22874.1"/>
    <property type="molecule type" value="Genomic_RNA"/>
</dbReference>
<accession>A0A2V0RCD8</accession>
<organism evidence="1">
    <name type="scientific">viral metagenome</name>
    <dbReference type="NCBI Taxonomy" id="1070528"/>
    <lineage>
        <taxon>unclassified sequences</taxon>
        <taxon>metagenomes</taxon>
        <taxon>organismal metagenomes</taxon>
    </lineage>
</organism>
<evidence type="ECO:0000313" key="1">
    <source>
        <dbReference type="EMBL" id="GBH22874.1"/>
    </source>
</evidence>
<reference evidence="1" key="1">
    <citation type="submission" date="2017-04" db="EMBL/GenBank/DDBJ databases">
        <title>Unveiling RNA virosphere associated with marine microorganisms.</title>
        <authorList>
            <person name="Urayama S."/>
            <person name="Takaki Y."/>
            <person name="Nishi S."/>
            <person name="Yoshida Y."/>
            <person name="Deguchi S."/>
            <person name="Takai K."/>
            <person name="Nunoura T."/>
        </authorList>
    </citation>
    <scope>NUCLEOTIDE SEQUENCE</scope>
</reference>
<protein>
    <submittedName>
        <fullName evidence="1">Uncharacterized protein</fullName>
    </submittedName>
</protein>
<proteinExistence type="predicted"/>
<dbReference type="AlphaFoldDB" id="A0A2V0RCD8"/>
<comment type="caution">
    <text evidence="1">The sequence shown here is derived from an EMBL/GenBank/DDBJ whole genome shotgun (WGS) entry which is preliminary data.</text>
</comment>